<comment type="caution">
    <text evidence="2">The sequence shown here is derived from an EMBL/GenBank/DDBJ whole genome shotgun (WGS) entry which is preliminary data.</text>
</comment>
<proteinExistence type="predicted"/>
<evidence type="ECO:0000313" key="3">
    <source>
        <dbReference type="Proteomes" id="UP000612585"/>
    </source>
</evidence>
<dbReference type="Proteomes" id="UP000612585">
    <property type="component" value="Unassembled WGS sequence"/>
</dbReference>
<protein>
    <recommendedName>
        <fullName evidence="1">NTP pyrophosphohydrolase MazG-like domain-containing protein</fullName>
    </recommendedName>
</protein>
<gene>
    <name evidence="2" type="ORF">Vau01_114170</name>
</gene>
<feature type="domain" description="NTP pyrophosphohydrolase MazG-like" evidence="1">
    <location>
        <begin position="9"/>
        <end position="75"/>
    </location>
</feature>
<dbReference type="Gene3D" id="1.10.287.1080">
    <property type="entry name" value="MazG-like"/>
    <property type="match status" value="1"/>
</dbReference>
<dbReference type="EMBL" id="BOPG01000104">
    <property type="protein sequence ID" value="GIJ63901.1"/>
    <property type="molecule type" value="Genomic_DNA"/>
</dbReference>
<dbReference type="Pfam" id="PF03819">
    <property type="entry name" value="MazG"/>
    <property type="match status" value="1"/>
</dbReference>
<dbReference type="SUPFAM" id="SSF101386">
    <property type="entry name" value="all-alpha NTP pyrophosphatases"/>
    <property type="match status" value="1"/>
</dbReference>
<reference evidence="2" key="1">
    <citation type="submission" date="2021-01" db="EMBL/GenBank/DDBJ databases">
        <title>Whole genome shotgun sequence of Virgisporangium aurantiacum NBRC 16421.</title>
        <authorList>
            <person name="Komaki H."/>
            <person name="Tamura T."/>
        </authorList>
    </citation>
    <scope>NUCLEOTIDE SEQUENCE</scope>
    <source>
        <strain evidence="2">NBRC 16421</strain>
    </source>
</reference>
<dbReference type="PANTHER" id="PTHR42702:SF1">
    <property type="entry name" value="REGULATORY PROTEIN FOR BETA-LACTAMASE"/>
    <property type="match status" value="1"/>
</dbReference>
<accession>A0A8J3ZHG2</accession>
<organism evidence="2 3">
    <name type="scientific">Virgisporangium aurantiacum</name>
    <dbReference type="NCBI Taxonomy" id="175570"/>
    <lineage>
        <taxon>Bacteria</taxon>
        <taxon>Bacillati</taxon>
        <taxon>Actinomycetota</taxon>
        <taxon>Actinomycetes</taxon>
        <taxon>Micromonosporales</taxon>
        <taxon>Micromonosporaceae</taxon>
        <taxon>Virgisporangium</taxon>
    </lineage>
</organism>
<dbReference type="InterPro" id="IPR011411">
    <property type="entry name" value="MazG-related_YvdC"/>
</dbReference>
<dbReference type="AlphaFoldDB" id="A0A8J3ZHG2"/>
<dbReference type="PANTHER" id="PTHR42702">
    <property type="entry name" value="NUCLEOTIDE PYROPHOSPHOHYDROLASE"/>
    <property type="match status" value="1"/>
</dbReference>
<dbReference type="InterPro" id="IPR004518">
    <property type="entry name" value="MazG-like_dom"/>
</dbReference>
<name>A0A8J3ZHG2_9ACTN</name>
<evidence type="ECO:0000313" key="2">
    <source>
        <dbReference type="EMBL" id="GIJ63901.1"/>
    </source>
</evidence>
<dbReference type="PIRSF" id="PIRSF036521">
    <property type="entry name" value="UCP036521_pph"/>
    <property type="match status" value="1"/>
</dbReference>
<sequence>MANWPEHTVEQRTLYLVAEVGELAEAILHLVRQRQTGQEHTAALEAVGMEMHDVLWNICELANALNIDLDEAVEKKREMILRKVTKEH</sequence>
<dbReference type="CDD" id="cd11523">
    <property type="entry name" value="NTP-PPase"/>
    <property type="match status" value="1"/>
</dbReference>
<evidence type="ECO:0000259" key="1">
    <source>
        <dbReference type="Pfam" id="PF03819"/>
    </source>
</evidence>
<keyword evidence="3" id="KW-1185">Reference proteome</keyword>